<dbReference type="InterPro" id="IPR037066">
    <property type="entry name" value="Plug_dom_sf"/>
</dbReference>
<dbReference type="PANTHER" id="PTHR30442">
    <property type="entry name" value="IRON III DICITRATE TRANSPORT PROTEIN FECA"/>
    <property type="match status" value="1"/>
</dbReference>
<keyword evidence="2 8" id="KW-0813">Transport</keyword>
<evidence type="ECO:0000256" key="1">
    <source>
        <dbReference type="ARBA" id="ARBA00004571"/>
    </source>
</evidence>
<keyword evidence="7 8" id="KW-0998">Cell outer membrane</keyword>
<evidence type="ECO:0000256" key="3">
    <source>
        <dbReference type="ARBA" id="ARBA00022452"/>
    </source>
</evidence>
<reference evidence="14" key="1">
    <citation type="journal article" date="2019" name="Int. J. Syst. Evol. Microbiol.">
        <title>The Global Catalogue of Microorganisms (GCM) 10K type strain sequencing project: providing services to taxonomists for standard genome sequencing and annotation.</title>
        <authorList>
            <consortium name="The Broad Institute Genomics Platform"/>
            <consortium name="The Broad Institute Genome Sequencing Center for Infectious Disease"/>
            <person name="Wu L."/>
            <person name="Ma J."/>
        </authorList>
    </citation>
    <scope>NUCLEOTIDE SEQUENCE [LARGE SCALE GENOMIC DNA]</scope>
    <source>
        <strain evidence="14">CCUG 61696</strain>
    </source>
</reference>
<feature type="signal peptide" evidence="10">
    <location>
        <begin position="1"/>
        <end position="27"/>
    </location>
</feature>
<comment type="similarity">
    <text evidence="8 9">Belongs to the TonB-dependent receptor family.</text>
</comment>
<keyword evidence="13" id="KW-0675">Receptor</keyword>
<keyword evidence="6 8" id="KW-0472">Membrane</keyword>
<dbReference type="EMBL" id="JBHTMX010000006">
    <property type="protein sequence ID" value="MFD1330821.1"/>
    <property type="molecule type" value="Genomic_DNA"/>
</dbReference>
<name>A0ABW3Z3G4_9HYPH</name>
<evidence type="ECO:0000256" key="4">
    <source>
        <dbReference type="ARBA" id="ARBA00022692"/>
    </source>
</evidence>
<dbReference type="Gene3D" id="2.170.130.10">
    <property type="entry name" value="TonB-dependent receptor, plug domain"/>
    <property type="match status" value="1"/>
</dbReference>
<comment type="subcellular location">
    <subcellularLocation>
        <location evidence="1 8">Cell outer membrane</location>
        <topology evidence="1 8">Multi-pass membrane protein</topology>
    </subcellularLocation>
</comment>
<sequence>MKKKHHRVALFAATGVAALLAPAALRAQESGAIQLEQIDVSGGPAQARTAGATAEKGAVGPIDARQLLPADLQTFAGSASRVSSQDLANQRPLTTHDALRNVPGAATVSDDGYGRHSGISLRGSPFRRSRKVLVMEDGVPINFSTYLDAGTHYTPPMDRLESIDVLKGPLVNYGPLNNHGVVNFRNLSPFGPKETVFSAGVGSTEGADQRVNNTRHAHTRQTFDNVGVVLSYSGLNAGGSWDAERLGYDDFYGALGIRGDNQDLTVSGGYFRQRDRYDEDNFSGTLADFKKYRHDKKRAAEAGHFPVSCGRCYEWNTYNADYFRAQVAHNLHIDSKTTLSTRIYGNHHDRARFYVSDDSDNPPSDFVMEGRDRLYRNYGADSRIEFADLPLFGGVTHTVQAGLRYEEHFFDNKNRLGSTNERLDFGNRGSLDGKQKLTAQSFAGFAQTAIQITPTFSVVPGVRLERYKISFRDFDEPGNDGHSTYVQALPMLSFAWEVAPTTTLYGGYHRGLSPHIVRDVLDTDTGYIAPKKEIGDNLQIGVRTKAVRGLTFDGAYFHSDIRNYQFGEAFQSNLGDRVFSSLDKARFDGVELSARLDSRAFTNSPWNVYGEGVYTFVNSKIVRGTADGGVNVAGNEVPESMKHTANLTLGVEHDSGLDASLSWTYRGSFYTDALNLPMNPLDVEEGKVKGVWLLSARASYKVTKELTAWVSGQNLTNEFYVSDRSDGAKPGVGRTVMGGLTLKFH</sequence>
<evidence type="ECO:0000259" key="11">
    <source>
        <dbReference type="Pfam" id="PF00593"/>
    </source>
</evidence>
<dbReference type="Pfam" id="PF00593">
    <property type="entry name" value="TonB_dep_Rec_b-barrel"/>
    <property type="match status" value="1"/>
</dbReference>
<dbReference type="InterPro" id="IPR000531">
    <property type="entry name" value="Beta-barrel_TonB"/>
</dbReference>
<keyword evidence="14" id="KW-1185">Reference proteome</keyword>
<feature type="chain" id="PRO_5046558346" evidence="10">
    <location>
        <begin position="28"/>
        <end position="745"/>
    </location>
</feature>
<dbReference type="CDD" id="cd01347">
    <property type="entry name" value="ligand_gated_channel"/>
    <property type="match status" value="1"/>
</dbReference>
<keyword evidence="10" id="KW-0732">Signal</keyword>
<dbReference type="InterPro" id="IPR012910">
    <property type="entry name" value="Plug_dom"/>
</dbReference>
<dbReference type="Proteomes" id="UP001597171">
    <property type="component" value="Unassembled WGS sequence"/>
</dbReference>
<dbReference type="Pfam" id="PF07715">
    <property type="entry name" value="Plug"/>
    <property type="match status" value="1"/>
</dbReference>
<evidence type="ECO:0000256" key="8">
    <source>
        <dbReference type="PROSITE-ProRule" id="PRU01360"/>
    </source>
</evidence>
<feature type="domain" description="TonB-dependent receptor plug" evidence="12">
    <location>
        <begin position="72"/>
        <end position="169"/>
    </location>
</feature>
<evidence type="ECO:0000313" key="14">
    <source>
        <dbReference type="Proteomes" id="UP001597171"/>
    </source>
</evidence>
<dbReference type="RefSeq" id="WP_378774017.1">
    <property type="nucleotide sequence ID" value="NZ_JBHTMX010000006.1"/>
</dbReference>
<gene>
    <name evidence="13" type="ORF">ACFQ4O_02285</name>
</gene>
<evidence type="ECO:0000313" key="13">
    <source>
        <dbReference type="EMBL" id="MFD1330821.1"/>
    </source>
</evidence>
<dbReference type="SUPFAM" id="SSF56935">
    <property type="entry name" value="Porins"/>
    <property type="match status" value="1"/>
</dbReference>
<comment type="caution">
    <text evidence="13">The sequence shown here is derived from an EMBL/GenBank/DDBJ whole genome shotgun (WGS) entry which is preliminary data.</text>
</comment>
<evidence type="ECO:0000256" key="2">
    <source>
        <dbReference type="ARBA" id="ARBA00022448"/>
    </source>
</evidence>
<keyword evidence="3 8" id="KW-1134">Transmembrane beta strand</keyword>
<keyword evidence="4 8" id="KW-0812">Transmembrane</keyword>
<dbReference type="Gene3D" id="2.40.170.20">
    <property type="entry name" value="TonB-dependent receptor, beta-barrel domain"/>
    <property type="match status" value="1"/>
</dbReference>
<evidence type="ECO:0000256" key="5">
    <source>
        <dbReference type="ARBA" id="ARBA00023077"/>
    </source>
</evidence>
<keyword evidence="5 9" id="KW-0798">TonB box</keyword>
<dbReference type="InterPro" id="IPR036942">
    <property type="entry name" value="Beta-barrel_TonB_sf"/>
</dbReference>
<dbReference type="InterPro" id="IPR039426">
    <property type="entry name" value="TonB-dep_rcpt-like"/>
</dbReference>
<evidence type="ECO:0000256" key="9">
    <source>
        <dbReference type="RuleBase" id="RU003357"/>
    </source>
</evidence>
<dbReference type="PANTHER" id="PTHR30442:SF0">
    <property type="entry name" value="FE(3+) DICITRATE TRANSPORT PROTEIN FECA"/>
    <property type="match status" value="1"/>
</dbReference>
<accession>A0ABW3Z3G4</accession>
<evidence type="ECO:0000256" key="6">
    <source>
        <dbReference type="ARBA" id="ARBA00023136"/>
    </source>
</evidence>
<evidence type="ECO:0000256" key="7">
    <source>
        <dbReference type="ARBA" id="ARBA00023237"/>
    </source>
</evidence>
<organism evidence="13 14">
    <name type="scientific">Methylopila musalis</name>
    <dbReference type="NCBI Taxonomy" id="1134781"/>
    <lineage>
        <taxon>Bacteria</taxon>
        <taxon>Pseudomonadati</taxon>
        <taxon>Pseudomonadota</taxon>
        <taxon>Alphaproteobacteria</taxon>
        <taxon>Hyphomicrobiales</taxon>
        <taxon>Methylopilaceae</taxon>
        <taxon>Methylopila</taxon>
    </lineage>
</organism>
<protein>
    <submittedName>
        <fullName evidence="13">TonB-dependent receptor family protein</fullName>
    </submittedName>
</protein>
<evidence type="ECO:0000256" key="10">
    <source>
        <dbReference type="SAM" id="SignalP"/>
    </source>
</evidence>
<dbReference type="PROSITE" id="PS52016">
    <property type="entry name" value="TONB_DEPENDENT_REC_3"/>
    <property type="match status" value="1"/>
</dbReference>
<evidence type="ECO:0000259" key="12">
    <source>
        <dbReference type="Pfam" id="PF07715"/>
    </source>
</evidence>
<proteinExistence type="inferred from homology"/>
<feature type="domain" description="TonB-dependent receptor-like beta-barrel" evidence="11">
    <location>
        <begin position="273"/>
        <end position="715"/>
    </location>
</feature>